<dbReference type="PANTHER" id="PTHR38478:SF1">
    <property type="entry name" value="ZINC DEPENDENT METALLOPROTEASE DOMAIN LIPOPROTEIN"/>
    <property type="match status" value="1"/>
</dbReference>
<reference evidence="6 7" key="2">
    <citation type="submission" date="2014-07" db="EMBL/GenBank/DDBJ databases">
        <title>Porphyromonadaceae bacterium OUH 334697 = ATCC BAA-2682 = DSM 28341 draft genome.</title>
        <authorList>
            <person name="Sydenham T.V."/>
            <person name="Hasman H."/>
            <person name="Justesen U.S."/>
        </authorList>
    </citation>
    <scope>NUCLEOTIDE SEQUENCE [LARGE SCALE GENOMIC DNA]</scope>
    <source>
        <strain evidence="6 7">OUH 334697</strain>
    </source>
</reference>
<dbReference type="Pfam" id="PF17162">
    <property type="entry name" value="DUF5118"/>
    <property type="match status" value="1"/>
</dbReference>
<evidence type="ECO:0000313" key="5">
    <source>
        <dbReference type="EMBL" id="KIO46083.1"/>
    </source>
</evidence>
<dbReference type="Proteomes" id="UP000031937">
    <property type="component" value="Unassembled WGS sequence"/>
</dbReference>
<evidence type="ECO:0000313" key="8">
    <source>
        <dbReference type="Proteomes" id="UP000031980"/>
    </source>
</evidence>
<dbReference type="GO" id="GO:0008237">
    <property type="term" value="F:metallopeptidase activity"/>
    <property type="evidence" value="ECO:0007669"/>
    <property type="project" value="InterPro"/>
</dbReference>
<dbReference type="InterPro" id="IPR034032">
    <property type="entry name" value="Zn_MMP-like_bac"/>
</dbReference>
<reference evidence="5 8" key="1">
    <citation type="submission" date="2014-07" db="EMBL/GenBank/DDBJ databases">
        <title>Porphyromonadaceae bacterium OUH 308042 = ATCC BAA-2681 = DSM 28342 draft genome.</title>
        <authorList>
            <person name="Sydenham T.V."/>
            <person name="Hasman H."/>
            <person name="Justensen U.S."/>
        </authorList>
    </citation>
    <scope>NUCLEOTIDE SEQUENCE [LARGE SCALE GENOMIC DNA]</scope>
    <source>
        <strain evidence="5 8">OUH 308042</strain>
    </source>
</reference>
<proteinExistence type="predicted"/>
<dbReference type="Pfam" id="PF17148">
    <property type="entry name" value="DUF5117"/>
    <property type="match status" value="1"/>
</dbReference>
<dbReference type="InterPro" id="IPR024079">
    <property type="entry name" value="MetalloPept_cat_dom_sf"/>
</dbReference>
<evidence type="ECO:0000259" key="2">
    <source>
        <dbReference type="Pfam" id="PF16313"/>
    </source>
</evidence>
<dbReference type="CDD" id="cd04276">
    <property type="entry name" value="ZnMc_MMP_like_2"/>
    <property type="match status" value="1"/>
</dbReference>
<dbReference type="InterPro" id="IPR033413">
    <property type="entry name" value="DUF5117"/>
</dbReference>
<sequence>MRLKTIVFVVVGLFLLQSSVTFAGERKKKKSKEEKVEVKKESAYDKLFKGQKCETVKGMITIHKMDGKVYFEFPLNLLNKDMLLGSTITQITNNGFGSVGEKPYDPLHITFVKRDSSMNLCAVNTNYTTKDENIGKRIEESTIPAVMQTFKIMAYNADSTAVVFDVTDYFLSNEDNIGPFSPYAPILYRRRLEKEFKKQDSQITGIKAYADNVSVESSLSYVVSVSDQRYYYIYKAPFNAVMTRSIILLPEEPMRPRYADPRIGIFVGGRSEFTSDGSGIQPRYFANRWRLEPSDVEAYKRGELVEPVKPIVFYVDNTFPEAWRKYIKEGVEQWQAAFEAIGFKNAIIAKDFPTDDPEFDPDNLKYSCVRYSPSWTANAMGPSWTDPRTGEILNASVYLYHNLIELVQNWRFIQGGPADPSVRKMVLDEETLGDCIHYVVAHEIGHCLSLMHNMGSSSAIPVDSLRSPSFTQKYGTTYSIMDYARNNYVAQPGDAERGVKMTPPDLGVYDMYAIHWLYTPIFEAKTSEEEVPVLDKWITEKSHDPIYRYGKQQINYRIDPSAMEEDLGDDAIKAATYGVKNLKYLMKNLNNWIGDEDKDFRFRENIYNEVIYQYFRYINHVIFNIGGIYLNERYAQDARPSYKSVETEKQKRATQFMLAQLKDLAWLNDQSLLKNFEIRSNIISDMEDAIWEGLTKRFGAVAMSADKAEKNPYTQKDYMKDLMDFVWAPTKQGKSLSNIEKKLQLNFVSFTIGNTGMNMMRGNSLSFHAEDLMIQVPECIKEKSRKMYGEVSEHWMGMFTNKKEISHDHVQCGGVEKQGFGWYVSVTPPYEPLEHLYFNALQNTLTLLKSKANTGNADTRQHYKLLIYKIEQALKK</sequence>
<dbReference type="Proteomes" id="UP000031980">
    <property type="component" value="Unassembled WGS sequence"/>
</dbReference>
<evidence type="ECO:0000259" key="4">
    <source>
        <dbReference type="Pfam" id="PF17162"/>
    </source>
</evidence>
<dbReference type="InterPro" id="IPR032534">
    <property type="entry name" value="EcxA_zinc-bd"/>
</dbReference>
<keyword evidence="8" id="KW-1185">Reference proteome</keyword>
<keyword evidence="1" id="KW-0732">Signal</keyword>
<dbReference type="OrthoDB" id="9776599at2"/>
<dbReference type="Gene3D" id="3.40.390.10">
    <property type="entry name" value="Collagenase (Catalytic Domain)"/>
    <property type="match status" value="1"/>
</dbReference>
<dbReference type="AlphaFoldDB" id="A0A0C3MHL8"/>
<feature type="domain" description="EcxA zinc-binding" evidence="2">
    <location>
        <begin position="425"/>
        <end position="732"/>
    </location>
</feature>
<dbReference type="EMBL" id="JPIU01000036">
    <property type="protein sequence ID" value="KIO46083.1"/>
    <property type="molecule type" value="Genomic_DNA"/>
</dbReference>
<evidence type="ECO:0000259" key="3">
    <source>
        <dbReference type="Pfam" id="PF17148"/>
    </source>
</evidence>
<dbReference type="SUPFAM" id="SSF55486">
    <property type="entry name" value="Metalloproteases ('zincins'), catalytic domain"/>
    <property type="match status" value="1"/>
</dbReference>
<dbReference type="PANTHER" id="PTHR38478">
    <property type="entry name" value="PEPTIDASE M1A AND M12B"/>
    <property type="match status" value="1"/>
</dbReference>
<comment type="caution">
    <text evidence="5">The sequence shown here is derived from an EMBL/GenBank/DDBJ whole genome shotgun (WGS) entry which is preliminary data.</text>
</comment>
<accession>A0A0C3MHL8</accession>
<dbReference type="EMBL" id="JPIT01000006">
    <property type="protein sequence ID" value="KIO47459.1"/>
    <property type="molecule type" value="Genomic_DNA"/>
</dbReference>
<evidence type="ECO:0000313" key="7">
    <source>
        <dbReference type="Proteomes" id="UP000031937"/>
    </source>
</evidence>
<feature type="domain" description="DUF5117" evidence="3">
    <location>
        <begin position="109"/>
        <end position="294"/>
    </location>
</feature>
<evidence type="ECO:0000256" key="1">
    <source>
        <dbReference type="SAM" id="SignalP"/>
    </source>
</evidence>
<dbReference type="RefSeq" id="WP_052634292.1">
    <property type="nucleotide sequence ID" value="NZ_JPIT01000006.1"/>
</dbReference>
<dbReference type="InterPro" id="IPR033428">
    <property type="entry name" value="DUF5118"/>
</dbReference>
<feature type="signal peptide" evidence="1">
    <location>
        <begin position="1"/>
        <end position="23"/>
    </location>
</feature>
<name>A0A0C3MHL8_9PORP</name>
<feature type="domain" description="DUF5118" evidence="4">
    <location>
        <begin position="42"/>
        <end position="90"/>
    </location>
</feature>
<gene>
    <name evidence="5" type="ORF">BA92_03190</name>
    <name evidence="6" type="ORF">IE90_00385</name>
</gene>
<feature type="chain" id="PRO_5043118927" evidence="1">
    <location>
        <begin position="24"/>
        <end position="876"/>
    </location>
</feature>
<evidence type="ECO:0000313" key="6">
    <source>
        <dbReference type="EMBL" id="KIO47459.1"/>
    </source>
</evidence>
<organism evidence="5 8">
    <name type="scientific">Sanguibacteroides justesenii</name>
    <dbReference type="NCBI Taxonomy" id="1547597"/>
    <lineage>
        <taxon>Bacteria</taxon>
        <taxon>Pseudomonadati</taxon>
        <taxon>Bacteroidota</taxon>
        <taxon>Bacteroidia</taxon>
        <taxon>Bacteroidales</taxon>
        <taxon>Porphyromonadaceae</taxon>
        <taxon>Sanguibacteroides</taxon>
    </lineage>
</organism>
<dbReference type="Pfam" id="PF16313">
    <property type="entry name" value="DUF4953"/>
    <property type="match status" value="1"/>
</dbReference>
<protein>
    <submittedName>
        <fullName evidence="5">Uncharacterized protein</fullName>
    </submittedName>
</protein>